<dbReference type="RefSeq" id="WP_310096075.1">
    <property type="nucleotide sequence ID" value="NZ_JAVDUU010000002.1"/>
</dbReference>
<dbReference type="InterPro" id="IPR036111">
    <property type="entry name" value="Mal/L-sulfo/L-lacto_DH-like_sf"/>
</dbReference>
<sequence length="329" mass="35648">MRIPFEELKAEFKRILTKLDFTAEKAEKCATIFAENSRDGVYTHGLNRFPVFVKHITDGLVKPAAEPTKEGGFGAIEQWDGNFGPGMLNAGFCMARAIELAKNNGIGCVAIKNTNHWMRGGTYGWQAAEAGYIGICFTNTIANLPPWGGLDPRLGNNPLVIAVPRKNGHVVLDMAISQYAVGKLIQYQSKNEELPLPGGYDKDGNLSTDATAILQSQRLLPVGFWKGSGLSLVLDLLATVLSGGNSTAKITQSGNEAGISQVFIVIKPNDDDQTAALIEEIIAYTKTSSPEHEGVTISYPGENTLLTRERNLRDGVLVDEKIWNTVLGL</sequence>
<evidence type="ECO:0000313" key="3">
    <source>
        <dbReference type="Proteomes" id="UP001247620"/>
    </source>
</evidence>
<keyword evidence="1 2" id="KW-0560">Oxidoreductase</keyword>
<proteinExistence type="predicted"/>
<dbReference type="GO" id="GO:0047559">
    <property type="term" value="F:3-dehydro-L-gulonate 2-dehydrogenase activity"/>
    <property type="evidence" value="ECO:0007669"/>
    <property type="project" value="UniProtKB-EC"/>
</dbReference>
<dbReference type="NCBIfam" id="NF009750">
    <property type="entry name" value="PRK13260.1"/>
    <property type="match status" value="1"/>
</dbReference>
<dbReference type="Pfam" id="PF02615">
    <property type="entry name" value="Ldh_2"/>
    <property type="match status" value="1"/>
</dbReference>
<dbReference type="EC" id="1.1.1.130" evidence="2"/>
<reference evidence="2 3" key="1">
    <citation type="submission" date="2023-07" db="EMBL/GenBank/DDBJ databases">
        <title>Sorghum-associated microbial communities from plants grown in Nebraska, USA.</title>
        <authorList>
            <person name="Schachtman D."/>
        </authorList>
    </citation>
    <scope>NUCLEOTIDE SEQUENCE [LARGE SCALE GENOMIC DNA]</scope>
    <source>
        <strain evidence="2 3">3262</strain>
    </source>
</reference>
<dbReference type="Gene3D" id="1.10.1530.10">
    <property type="match status" value="1"/>
</dbReference>
<protein>
    <submittedName>
        <fullName evidence="2">3-dehydro-L-gulonate 2-dehydrogenase</fullName>
        <ecNumber evidence="2">1.1.1.130</ecNumber>
    </submittedName>
</protein>
<dbReference type="Proteomes" id="UP001247620">
    <property type="component" value="Unassembled WGS sequence"/>
</dbReference>
<dbReference type="Gene3D" id="3.30.1370.60">
    <property type="entry name" value="Hypothetical oxidoreductase yiak, domain 2"/>
    <property type="match status" value="1"/>
</dbReference>
<gene>
    <name evidence="2" type="ORF">J2W55_002502</name>
</gene>
<name>A0ABU1TCU7_9SPHI</name>
<organism evidence="2 3">
    <name type="scientific">Mucilaginibacter pocheonensis</name>
    <dbReference type="NCBI Taxonomy" id="398050"/>
    <lineage>
        <taxon>Bacteria</taxon>
        <taxon>Pseudomonadati</taxon>
        <taxon>Bacteroidota</taxon>
        <taxon>Sphingobacteriia</taxon>
        <taxon>Sphingobacteriales</taxon>
        <taxon>Sphingobacteriaceae</taxon>
        <taxon>Mucilaginibacter</taxon>
    </lineage>
</organism>
<evidence type="ECO:0000256" key="1">
    <source>
        <dbReference type="ARBA" id="ARBA00023002"/>
    </source>
</evidence>
<dbReference type="InterPro" id="IPR003767">
    <property type="entry name" value="Malate/L-lactate_DH-like"/>
</dbReference>
<accession>A0ABU1TCU7</accession>
<dbReference type="InterPro" id="IPR043144">
    <property type="entry name" value="Mal/L-sulf/L-lact_DH-like_ah"/>
</dbReference>
<dbReference type="InterPro" id="IPR043143">
    <property type="entry name" value="Mal/L-sulf/L-lact_DH-like_NADP"/>
</dbReference>
<keyword evidence="3" id="KW-1185">Reference proteome</keyword>
<evidence type="ECO:0000313" key="2">
    <source>
        <dbReference type="EMBL" id="MDR6942660.1"/>
    </source>
</evidence>
<dbReference type="EMBL" id="JAVDUU010000002">
    <property type="protein sequence ID" value="MDR6942660.1"/>
    <property type="molecule type" value="Genomic_DNA"/>
</dbReference>
<comment type="caution">
    <text evidence="2">The sequence shown here is derived from an EMBL/GenBank/DDBJ whole genome shotgun (WGS) entry which is preliminary data.</text>
</comment>
<dbReference type="PANTHER" id="PTHR11091:SF3">
    <property type="entry name" value="2,3-DIKETO-L-GULONATE REDUCTASE"/>
    <property type="match status" value="1"/>
</dbReference>
<dbReference type="SUPFAM" id="SSF89733">
    <property type="entry name" value="L-sulfolactate dehydrogenase-like"/>
    <property type="match status" value="1"/>
</dbReference>
<dbReference type="PANTHER" id="PTHR11091">
    <property type="entry name" value="OXIDOREDUCTASE-RELATED"/>
    <property type="match status" value="1"/>
</dbReference>